<dbReference type="EMBL" id="MQWD01000001">
    <property type="protein sequence ID" value="PAP77345.1"/>
    <property type="molecule type" value="Genomic_DNA"/>
</dbReference>
<dbReference type="HAMAP" id="MF_01215">
    <property type="entry name" value="OMPdecase_type2"/>
    <property type="match status" value="1"/>
</dbReference>
<dbReference type="Gene3D" id="3.20.20.70">
    <property type="entry name" value="Aldolase class I"/>
    <property type="match status" value="1"/>
</dbReference>
<gene>
    <name evidence="7" type="primary">pyrF</name>
    <name evidence="9" type="ORF">BSZ37_13330</name>
</gene>
<dbReference type="GO" id="GO:0006207">
    <property type="term" value="P:'de novo' pyrimidine nucleobase biosynthetic process"/>
    <property type="evidence" value="ECO:0007669"/>
    <property type="project" value="InterPro"/>
</dbReference>
<dbReference type="NCBIfam" id="TIGR02127">
    <property type="entry name" value="pyrF_sub2"/>
    <property type="match status" value="1"/>
</dbReference>
<dbReference type="EC" id="4.1.1.23" evidence="7"/>
<keyword evidence="3 7" id="KW-0210">Decarboxylase</keyword>
<dbReference type="InterPro" id="IPR013785">
    <property type="entry name" value="Aldolase_TIM"/>
</dbReference>
<sequence>MPDLNAPAPFSVRLRDAVAEAGAPLCVGLDPDPDRLPPRFARGGAAGAVAFCLAITDSTQAVTAAYKPNLAFFEAYGPDGWDALATVCDAVRRSGRLLVLDGKRGDIGNTGRRYAAALYDRLGGDAATVAPYMGTDSVAPFLEHARRCAFVLVSTSNPGAADLQHLDVGGMPLYRHAARLAADAARDLPGEAGFVVGATRPQLLADLREEHPEVPFLVPGVGAQGGSVNDTLRANAGGPILVNSSRGILYASSGDDFAEAARDAAERLASSLADSAIRSAGSI</sequence>
<keyword evidence="10" id="KW-1185">Reference proteome</keyword>
<dbReference type="AlphaFoldDB" id="A0A271J302"/>
<dbReference type="Proteomes" id="UP000216339">
    <property type="component" value="Unassembled WGS sequence"/>
</dbReference>
<dbReference type="SMART" id="SM00934">
    <property type="entry name" value="OMPdecase"/>
    <property type="match status" value="1"/>
</dbReference>
<evidence type="ECO:0000256" key="1">
    <source>
        <dbReference type="ARBA" id="ARBA00004861"/>
    </source>
</evidence>
<feature type="domain" description="Orotidine 5'-phosphate decarboxylase" evidence="8">
    <location>
        <begin position="24"/>
        <end position="261"/>
    </location>
</feature>
<evidence type="ECO:0000256" key="5">
    <source>
        <dbReference type="ARBA" id="ARBA00023239"/>
    </source>
</evidence>
<protein>
    <recommendedName>
        <fullName evidence="7">Orotidine 5'-phosphate decarboxylase</fullName>
        <ecNumber evidence="7">4.1.1.23</ecNumber>
    </recommendedName>
    <alternativeName>
        <fullName evidence="7">OMP decarboxylase</fullName>
        <shortName evidence="7">OMPDCase</shortName>
        <shortName evidence="7">OMPdecase</shortName>
    </alternativeName>
</protein>
<evidence type="ECO:0000313" key="10">
    <source>
        <dbReference type="Proteomes" id="UP000216339"/>
    </source>
</evidence>
<evidence type="ECO:0000259" key="8">
    <source>
        <dbReference type="SMART" id="SM00934"/>
    </source>
</evidence>
<dbReference type="GO" id="GO:0044205">
    <property type="term" value="P:'de novo' UMP biosynthetic process"/>
    <property type="evidence" value="ECO:0007669"/>
    <property type="project" value="UniProtKB-UniRule"/>
</dbReference>
<dbReference type="PANTHER" id="PTHR43375">
    <property type="entry name" value="OROTIDINE 5'-PHOSPHATE DECARBOXYLASE"/>
    <property type="match status" value="1"/>
</dbReference>
<dbReference type="InterPro" id="IPR011995">
    <property type="entry name" value="OMPdecase_type-2"/>
</dbReference>
<dbReference type="UniPathway" id="UPA00070">
    <property type="reaction ID" value="UER00120"/>
</dbReference>
<proteinExistence type="inferred from homology"/>
<feature type="active site" description="Proton donor" evidence="7">
    <location>
        <position position="103"/>
    </location>
</feature>
<keyword evidence="5 7" id="KW-0456">Lyase</keyword>
<comment type="caution">
    <text evidence="9">The sequence shown here is derived from an EMBL/GenBank/DDBJ whole genome shotgun (WGS) entry which is preliminary data.</text>
</comment>
<organism evidence="9 10">
    <name type="scientific">Rubrivirga marina</name>
    <dbReference type="NCBI Taxonomy" id="1196024"/>
    <lineage>
        <taxon>Bacteria</taxon>
        <taxon>Pseudomonadati</taxon>
        <taxon>Rhodothermota</taxon>
        <taxon>Rhodothermia</taxon>
        <taxon>Rhodothermales</taxon>
        <taxon>Rubricoccaceae</taxon>
        <taxon>Rubrivirga</taxon>
    </lineage>
</organism>
<evidence type="ECO:0000256" key="4">
    <source>
        <dbReference type="ARBA" id="ARBA00022975"/>
    </source>
</evidence>
<evidence type="ECO:0000256" key="7">
    <source>
        <dbReference type="HAMAP-Rule" id="MF_01215"/>
    </source>
</evidence>
<evidence type="ECO:0000256" key="2">
    <source>
        <dbReference type="ARBA" id="ARBA00008847"/>
    </source>
</evidence>
<dbReference type="CDD" id="cd04725">
    <property type="entry name" value="OMP_decarboxylase_like"/>
    <property type="match status" value="1"/>
</dbReference>
<dbReference type="PANTHER" id="PTHR43375:SF1">
    <property type="entry name" value="OROTIDINE 5'-PHOSPHATE DECARBOXYLASE"/>
    <property type="match status" value="1"/>
</dbReference>
<dbReference type="Pfam" id="PF00215">
    <property type="entry name" value="OMPdecase"/>
    <property type="match status" value="1"/>
</dbReference>
<dbReference type="SUPFAM" id="SSF51366">
    <property type="entry name" value="Ribulose-phoshate binding barrel"/>
    <property type="match status" value="1"/>
</dbReference>
<comment type="pathway">
    <text evidence="1 7">Pyrimidine metabolism; UMP biosynthesis via de novo pathway; UMP from orotate: step 2/2.</text>
</comment>
<comment type="catalytic activity">
    <reaction evidence="6 7">
        <text>orotidine 5'-phosphate + H(+) = UMP + CO2</text>
        <dbReference type="Rhea" id="RHEA:11596"/>
        <dbReference type="ChEBI" id="CHEBI:15378"/>
        <dbReference type="ChEBI" id="CHEBI:16526"/>
        <dbReference type="ChEBI" id="CHEBI:57538"/>
        <dbReference type="ChEBI" id="CHEBI:57865"/>
        <dbReference type="EC" id="4.1.1.23"/>
    </reaction>
</comment>
<dbReference type="InterPro" id="IPR001754">
    <property type="entry name" value="OMPdeCOase_dom"/>
</dbReference>
<keyword evidence="4 7" id="KW-0665">Pyrimidine biosynthesis</keyword>
<dbReference type="OrthoDB" id="9808470at2"/>
<dbReference type="GO" id="GO:0004590">
    <property type="term" value="F:orotidine-5'-phosphate decarboxylase activity"/>
    <property type="evidence" value="ECO:0007669"/>
    <property type="project" value="UniProtKB-UniRule"/>
</dbReference>
<evidence type="ECO:0000256" key="3">
    <source>
        <dbReference type="ARBA" id="ARBA00022793"/>
    </source>
</evidence>
<reference evidence="9 10" key="1">
    <citation type="submission" date="2016-11" db="EMBL/GenBank/DDBJ databases">
        <title>Study of marine rhodopsin-containing bacteria.</title>
        <authorList>
            <person name="Yoshizawa S."/>
            <person name="Kumagai Y."/>
            <person name="Kogure K."/>
        </authorList>
    </citation>
    <scope>NUCLEOTIDE SEQUENCE [LARGE SCALE GENOMIC DNA]</scope>
    <source>
        <strain evidence="9 10">SAORIC-28</strain>
    </source>
</reference>
<dbReference type="RefSeq" id="WP_095511017.1">
    <property type="nucleotide sequence ID" value="NZ_MQWD01000001.1"/>
</dbReference>
<dbReference type="InterPro" id="IPR011060">
    <property type="entry name" value="RibuloseP-bd_barrel"/>
</dbReference>
<evidence type="ECO:0000256" key="6">
    <source>
        <dbReference type="ARBA" id="ARBA00049157"/>
    </source>
</evidence>
<evidence type="ECO:0000313" key="9">
    <source>
        <dbReference type="EMBL" id="PAP77345.1"/>
    </source>
</evidence>
<accession>A0A271J302</accession>
<comment type="similarity">
    <text evidence="2 7">Belongs to the OMP decarboxylase family. Type 2 subfamily.</text>
</comment>
<name>A0A271J302_9BACT</name>